<reference evidence="2 3" key="1">
    <citation type="submission" date="2018-06" db="EMBL/GenBank/DDBJ databases">
        <authorList>
            <consortium name="Pathogen Informatics"/>
            <person name="Doyle S."/>
        </authorList>
    </citation>
    <scope>NUCLEOTIDE SEQUENCE [LARGE SCALE GENOMIC DNA]</scope>
    <source>
        <strain evidence="2 3">NCTC8009</strain>
    </source>
</reference>
<dbReference type="EMBL" id="UARW01000010">
    <property type="protein sequence ID" value="SQD06269.1"/>
    <property type="molecule type" value="Genomic_DNA"/>
</dbReference>
<accession>A0A2X3M4S1</accession>
<keyword evidence="1" id="KW-1133">Transmembrane helix</keyword>
<protein>
    <submittedName>
        <fullName evidence="2">Putative amino acid permease</fullName>
    </submittedName>
</protein>
<organism evidence="2 3">
    <name type="scientific">Escherichia coli</name>
    <dbReference type="NCBI Taxonomy" id="562"/>
    <lineage>
        <taxon>Bacteria</taxon>
        <taxon>Pseudomonadati</taxon>
        <taxon>Pseudomonadota</taxon>
        <taxon>Gammaproteobacteria</taxon>
        <taxon>Enterobacterales</taxon>
        <taxon>Enterobacteriaceae</taxon>
        <taxon>Escherichia</taxon>
    </lineage>
</organism>
<feature type="transmembrane region" description="Helical" evidence="1">
    <location>
        <begin position="20"/>
        <end position="39"/>
    </location>
</feature>
<sequence>MLFGAYAVQFLHEGSQEEHLILLYALGIIAVMTLFNSLSNHAVGRLEVILVGIKMMILLLLIIAGVWSAATGAYFRLCAPQLRCVLLLYRDNLPCLCGLWHDGERGG</sequence>
<feature type="transmembrane region" description="Helical" evidence="1">
    <location>
        <begin position="51"/>
        <end position="75"/>
    </location>
</feature>
<dbReference type="Gene3D" id="1.20.1740.10">
    <property type="entry name" value="Amino acid/polyamine transporter I"/>
    <property type="match status" value="1"/>
</dbReference>
<keyword evidence="1" id="KW-0472">Membrane</keyword>
<evidence type="ECO:0000256" key="1">
    <source>
        <dbReference type="SAM" id="Phobius"/>
    </source>
</evidence>
<dbReference type="Proteomes" id="UP000250991">
    <property type="component" value="Unassembled WGS sequence"/>
</dbReference>
<dbReference type="AlphaFoldDB" id="A0A2X3M4S1"/>
<name>A0A2X3M4S1_ECOLX</name>
<gene>
    <name evidence="2" type="primary">ybaT_2</name>
    <name evidence="2" type="ORF">NCTC8009_06859</name>
</gene>
<evidence type="ECO:0000313" key="2">
    <source>
        <dbReference type="EMBL" id="SQD06269.1"/>
    </source>
</evidence>
<proteinExistence type="predicted"/>
<evidence type="ECO:0000313" key="3">
    <source>
        <dbReference type="Proteomes" id="UP000250991"/>
    </source>
</evidence>
<keyword evidence="1" id="KW-0812">Transmembrane</keyword>